<name>A0ABP0A6T1_PIPNA</name>
<gene>
    <name evidence="1" type="ORF">MPIPNATIZW_LOCUS12523</name>
</gene>
<evidence type="ECO:0000313" key="1">
    <source>
        <dbReference type="EMBL" id="CAK6444217.1"/>
    </source>
</evidence>
<organism evidence="1 2">
    <name type="scientific">Pipistrellus nathusii</name>
    <name type="common">Nathusius' pipistrelle</name>
    <dbReference type="NCBI Taxonomy" id="59473"/>
    <lineage>
        <taxon>Eukaryota</taxon>
        <taxon>Metazoa</taxon>
        <taxon>Chordata</taxon>
        <taxon>Craniata</taxon>
        <taxon>Vertebrata</taxon>
        <taxon>Euteleostomi</taxon>
        <taxon>Mammalia</taxon>
        <taxon>Eutheria</taxon>
        <taxon>Laurasiatheria</taxon>
        <taxon>Chiroptera</taxon>
        <taxon>Yangochiroptera</taxon>
        <taxon>Vespertilionidae</taxon>
        <taxon>Pipistrellus</taxon>
    </lineage>
</organism>
<reference evidence="1" key="1">
    <citation type="submission" date="2023-12" db="EMBL/GenBank/DDBJ databases">
        <authorList>
            <person name="Brown T."/>
        </authorList>
    </citation>
    <scope>NUCLEOTIDE SEQUENCE</scope>
</reference>
<accession>A0ABP0A6T1</accession>
<sequence length="116" mass="12467">MRTPGWWASRTVVLKGHGLTPDPQMPKWESSVEVYGVHQQLGNLRAAAILSSLAPASLPSQPVPTSVPQLSPFLVHFSGNLGASGGQRGNCLHLELSLVPFKFLCVSSVGMFFLNK</sequence>
<dbReference type="EMBL" id="OY882861">
    <property type="protein sequence ID" value="CAK6444217.1"/>
    <property type="molecule type" value="Genomic_DNA"/>
</dbReference>
<evidence type="ECO:0000313" key="2">
    <source>
        <dbReference type="Proteomes" id="UP001314169"/>
    </source>
</evidence>
<keyword evidence="2" id="KW-1185">Reference proteome</keyword>
<proteinExistence type="predicted"/>
<dbReference type="Proteomes" id="UP001314169">
    <property type="component" value="Chromosome 4"/>
</dbReference>
<protein>
    <submittedName>
        <fullName evidence="1">Uncharacterized protein</fullName>
    </submittedName>
</protein>